<reference evidence="8 9" key="1">
    <citation type="journal article" date="2016" name="Mol. Biol. Evol.">
        <title>Comparative Genomics of Early-Diverging Mushroom-Forming Fungi Provides Insights into the Origins of Lignocellulose Decay Capabilities.</title>
        <authorList>
            <person name="Nagy L.G."/>
            <person name="Riley R."/>
            <person name="Tritt A."/>
            <person name="Adam C."/>
            <person name="Daum C."/>
            <person name="Floudas D."/>
            <person name="Sun H."/>
            <person name="Yadav J.S."/>
            <person name="Pangilinan J."/>
            <person name="Larsson K.H."/>
            <person name="Matsuura K."/>
            <person name="Barry K."/>
            <person name="Labutti K."/>
            <person name="Kuo R."/>
            <person name="Ohm R.A."/>
            <person name="Bhattacharya S.S."/>
            <person name="Shirouzu T."/>
            <person name="Yoshinaga Y."/>
            <person name="Martin F.M."/>
            <person name="Grigoriev I.V."/>
            <person name="Hibbett D.S."/>
        </authorList>
    </citation>
    <scope>NUCLEOTIDE SEQUENCE [LARGE SCALE GENOMIC DNA]</scope>
    <source>
        <strain evidence="8 9">TUFC12733</strain>
    </source>
</reference>
<feature type="region of interest" description="Disordered" evidence="5">
    <location>
        <begin position="1"/>
        <end position="57"/>
    </location>
</feature>
<organism evidence="8 9">
    <name type="scientific">Calocera viscosa (strain TUFC12733)</name>
    <dbReference type="NCBI Taxonomy" id="1330018"/>
    <lineage>
        <taxon>Eukaryota</taxon>
        <taxon>Fungi</taxon>
        <taxon>Dikarya</taxon>
        <taxon>Basidiomycota</taxon>
        <taxon>Agaricomycotina</taxon>
        <taxon>Dacrymycetes</taxon>
        <taxon>Dacrymycetales</taxon>
        <taxon>Dacrymycetaceae</taxon>
        <taxon>Calocera</taxon>
    </lineage>
</organism>
<protein>
    <submittedName>
        <fullName evidence="8">MFS general substrate transporter</fullName>
    </submittedName>
</protein>
<feature type="transmembrane region" description="Helical" evidence="6">
    <location>
        <begin position="111"/>
        <end position="134"/>
    </location>
</feature>
<feature type="domain" description="Major facilitator superfamily (MFS) profile" evidence="7">
    <location>
        <begin position="80"/>
        <end position="507"/>
    </location>
</feature>
<proteinExistence type="predicted"/>
<evidence type="ECO:0000259" key="7">
    <source>
        <dbReference type="PROSITE" id="PS50850"/>
    </source>
</evidence>
<dbReference type="CDD" id="cd17323">
    <property type="entry name" value="MFS_Tpo1_MDR_like"/>
    <property type="match status" value="1"/>
</dbReference>
<dbReference type="SUPFAM" id="SSF103473">
    <property type="entry name" value="MFS general substrate transporter"/>
    <property type="match status" value="1"/>
</dbReference>
<feature type="transmembrane region" description="Helical" evidence="6">
    <location>
        <begin position="146"/>
        <end position="165"/>
    </location>
</feature>
<dbReference type="PROSITE" id="PS50850">
    <property type="entry name" value="MFS"/>
    <property type="match status" value="1"/>
</dbReference>
<dbReference type="STRING" id="1330018.A0A167NYV3"/>
<name>A0A167NYV3_CALVF</name>
<feature type="compositionally biased region" description="Polar residues" evidence="5">
    <location>
        <begin position="1"/>
        <end position="10"/>
    </location>
</feature>
<comment type="subcellular location">
    <subcellularLocation>
        <location evidence="1">Membrane</location>
        <topology evidence="1">Multi-pass membrane protein</topology>
    </subcellularLocation>
</comment>
<feature type="transmembrane region" description="Helical" evidence="6">
    <location>
        <begin position="171"/>
        <end position="193"/>
    </location>
</feature>
<feature type="transmembrane region" description="Helical" evidence="6">
    <location>
        <begin position="349"/>
        <end position="369"/>
    </location>
</feature>
<dbReference type="Gene3D" id="1.20.1250.20">
    <property type="entry name" value="MFS general substrate transporter like domains"/>
    <property type="match status" value="1"/>
</dbReference>
<feature type="transmembrane region" description="Helical" evidence="6">
    <location>
        <begin position="80"/>
        <end position="99"/>
    </location>
</feature>
<feature type="transmembrane region" description="Helical" evidence="6">
    <location>
        <begin position="482"/>
        <end position="503"/>
    </location>
</feature>
<dbReference type="OrthoDB" id="3561359at2759"/>
<feature type="transmembrane region" description="Helical" evidence="6">
    <location>
        <begin position="421"/>
        <end position="446"/>
    </location>
</feature>
<dbReference type="GO" id="GO:0022857">
    <property type="term" value="F:transmembrane transporter activity"/>
    <property type="evidence" value="ECO:0007669"/>
    <property type="project" value="InterPro"/>
</dbReference>
<dbReference type="GO" id="GO:0005886">
    <property type="term" value="C:plasma membrane"/>
    <property type="evidence" value="ECO:0007669"/>
    <property type="project" value="TreeGrafter"/>
</dbReference>
<dbReference type="FunFam" id="1.20.1250.20:FF:000082">
    <property type="entry name" value="MFS multidrug transporter, putative"/>
    <property type="match status" value="1"/>
</dbReference>
<dbReference type="AlphaFoldDB" id="A0A167NYV3"/>
<feature type="transmembrane region" description="Helical" evidence="6">
    <location>
        <begin position="390"/>
        <end position="409"/>
    </location>
</feature>
<keyword evidence="3 6" id="KW-1133">Transmembrane helix</keyword>
<dbReference type="EMBL" id="KV417276">
    <property type="protein sequence ID" value="KZO98235.1"/>
    <property type="molecule type" value="Genomic_DNA"/>
</dbReference>
<feature type="transmembrane region" description="Helical" evidence="6">
    <location>
        <begin position="310"/>
        <end position="329"/>
    </location>
</feature>
<evidence type="ECO:0000313" key="9">
    <source>
        <dbReference type="Proteomes" id="UP000076738"/>
    </source>
</evidence>
<dbReference type="InterPro" id="IPR036259">
    <property type="entry name" value="MFS_trans_sf"/>
</dbReference>
<evidence type="ECO:0000256" key="4">
    <source>
        <dbReference type="ARBA" id="ARBA00023136"/>
    </source>
</evidence>
<dbReference type="PANTHER" id="PTHR23502">
    <property type="entry name" value="MAJOR FACILITATOR SUPERFAMILY"/>
    <property type="match status" value="1"/>
</dbReference>
<keyword evidence="9" id="KW-1185">Reference proteome</keyword>
<dbReference type="Proteomes" id="UP000076738">
    <property type="component" value="Unassembled WGS sequence"/>
</dbReference>
<dbReference type="Pfam" id="PF07690">
    <property type="entry name" value="MFS_1"/>
    <property type="match status" value="1"/>
</dbReference>
<feature type="compositionally biased region" description="Basic and acidic residues" evidence="5">
    <location>
        <begin position="15"/>
        <end position="25"/>
    </location>
</feature>
<feature type="transmembrane region" description="Helical" evidence="6">
    <location>
        <begin position="205"/>
        <end position="228"/>
    </location>
</feature>
<dbReference type="PANTHER" id="PTHR23502:SF7">
    <property type="entry name" value="DRUG_PROTON ANTIPORTER YHK8-RELATED"/>
    <property type="match status" value="1"/>
</dbReference>
<evidence type="ECO:0000313" key="8">
    <source>
        <dbReference type="EMBL" id="KZO98235.1"/>
    </source>
</evidence>
<gene>
    <name evidence="8" type="ORF">CALVIDRAFT_562163</name>
</gene>
<evidence type="ECO:0000256" key="1">
    <source>
        <dbReference type="ARBA" id="ARBA00004141"/>
    </source>
</evidence>
<evidence type="ECO:0000256" key="6">
    <source>
        <dbReference type="SAM" id="Phobius"/>
    </source>
</evidence>
<evidence type="ECO:0000256" key="2">
    <source>
        <dbReference type="ARBA" id="ARBA00022692"/>
    </source>
</evidence>
<keyword evidence="2 6" id="KW-0812">Transmembrane</keyword>
<accession>A0A167NYV3</accession>
<evidence type="ECO:0000256" key="3">
    <source>
        <dbReference type="ARBA" id="ARBA00022989"/>
    </source>
</evidence>
<evidence type="ECO:0000256" key="5">
    <source>
        <dbReference type="SAM" id="MobiDB-lite"/>
    </source>
</evidence>
<feature type="transmembrane region" description="Helical" evidence="6">
    <location>
        <begin position="234"/>
        <end position="254"/>
    </location>
</feature>
<dbReference type="InterPro" id="IPR011701">
    <property type="entry name" value="MFS"/>
</dbReference>
<keyword evidence="4 6" id="KW-0472">Membrane</keyword>
<dbReference type="InterPro" id="IPR020846">
    <property type="entry name" value="MFS_dom"/>
</dbReference>
<sequence length="519" mass="57672">MSSNTRQLPSQPAVDIEKAQQRPYEEQPVDGETTPRNEQSTDGEVESAPGSKEVEKDQIEVTLEDKEDPLNWSLYKKWRIVLIICSAALCVTCASSLASSTYQGMEESFGISMEVAILTVSLYVEGLGMGPLLLGPLSEFFGRNKIYLISFVCFLLLNLPVAFANSAPLHLVFRFVTGFSGAAFMSVAGGTVSDMFSPREVGHPMAIYTASPFLGPVVGPVVAGFINQNTDWRWTYYVVIIWTFIEIILLLLFVPETFRPVLTKEKAQRLRKETGDSRYYAPIEKSNKSISQTIIFSCYKPFEILFFEPMALLLNTWTSLLLGILYLFFNAFPIVFRDGHGFSLQENGLTFIGMGIGIVLGTSSQFYIWGPLDQREWERYGGPPPPETRLYIGMAGAIAVPIGLFWFAFTTYPSVHWIAPIIGSIPFGCGTIWVFTSVFTFLVTTYRPVAASAMASNSFMRSAFAAVFPLFSTYMYGRLGTVGASALLAGLTLLMAPLPFVFYKWGPQLRKKSRFSNSP</sequence>